<sequence length="136" mass="15516">MIIHSIYIIVGALLLVFALKSLRRMLAFMKNGERAVGTVVELVEKNEDDGTFYYPVFNIPTRRHEVITYKHLTGSSTAKWQVGETAAFIFHPGRPETVWFLNYGTIFWWPLTLLAVAIDLLLIGGGYFVFHEYFGA</sequence>
<protein>
    <recommendedName>
        <fullName evidence="4">DUF3592 domain-containing protein</fullName>
    </recommendedName>
</protein>
<dbReference type="AlphaFoldDB" id="A0AAE7D6P7"/>
<dbReference type="KEGG" id="coy:HF329_09370"/>
<name>A0AAE7D6P7_9BACT</name>
<dbReference type="Proteomes" id="UP000502421">
    <property type="component" value="Chromosome"/>
</dbReference>
<keyword evidence="1" id="KW-0812">Transmembrane</keyword>
<gene>
    <name evidence="2" type="ORF">HF329_09370</name>
</gene>
<accession>A0AAE7D6P7</accession>
<feature type="transmembrane region" description="Helical" evidence="1">
    <location>
        <begin position="6"/>
        <end position="22"/>
    </location>
</feature>
<feature type="transmembrane region" description="Helical" evidence="1">
    <location>
        <begin position="106"/>
        <end position="130"/>
    </location>
</feature>
<proteinExistence type="predicted"/>
<dbReference type="RefSeq" id="WP_168803761.1">
    <property type="nucleotide sequence ID" value="NZ_CP051205.1"/>
</dbReference>
<keyword evidence="1" id="KW-1133">Transmembrane helix</keyword>
<evidence type="ECO:0000313" key="3">
    <source>
        <dbReference type="Proteomes" id="UP000502421"/>
    </source>
</evidence>
<dbReference type="EMBL" id="CP051205">
    <property type="protein sequence ID" value="QJB31502.1"/>
    <property type="molecule type" value="Genomic_DNA"/>
</dbReference>
<organism evidence="2 3">
    <name type="scientific">Chitinophaga oryzae</name>
    <dbReference type="NCBI Taxonomy" id="2725414"/>
    <lineage>
        <taxon>Bacteria</taxon>
        <taxon>Pseudomonadati</taxon>
        <taxon>Bacteroidota</taxon>
        <taxon>Chitinophagia</taxon>
        <taxon>Chitinophagales</taxon>
        <taxon>Chitinophagaceae</taxon>
        <taxon>Chitinophaga</taxon>
    </lineage>
</organism>
<evidence type="ECO:0000313" key="2">
    <source>
        <dbReference type="EMBL" id="QJB31502.1"/>
    </source>
</evidence>
<evidence type="ECO:0000256" key="1">
    <source>
        <dbReference type="SAM" id="Phobius"/>
    </source>
</evidence>
<reference evidence="3" key="1">
    <citation type="submission" date="2020-04" db="EMBL/GenBank/DDBJ databases">
        <authorList>
            <person name="Kittiwongwattana C."/>
        </authorList>
    </citation>
    <scope>NUCLEOTIDE SEQUENCE [LARGE SCALE GENOMIC DNA]</scope>
    <source>
        <strain evidence="3">1310</strain>
    </source>
</reference>
<evidence type="ECO:0008006" key="4">
    <source>
        <dbReference type="Google" id="ProtNLM"/>
    </source>
</evidence>
<keyword evidence="1" id="KW-0472">Membrane</keyword>